<evidence type="ECO:0000256" key="1">
    <source>
        <dbReference type="SAM" id="MobiDB-lite"/>
    </source>
</evidence>
<name>A0ABP8FWE2_9BACT</name>
<reference evidence="3" key="1">
    <citation type="journal article" date="2019" name="Int. J. Syst. Evol. Microbiol.">
        <title>The Global Catalogue of Microorganisms (GCM) 10K type strain sequencing project: providing services to taxonomists for standard genome sequencing and annotation.</title>
        <authorList>
            <consortium name="The Broad Institute Genomics Platform"/>
            <consortium name="The Broad Institute Genome Sequencing Center for Infectious Disease"/>
            <person name="Wu L."/>
            <person name="Ma J."/>
        </authorList>
    </citation>
    <scope>NUCLEOTIDE SEQUENCE [LARGE SCALE GENOMIC DNA]</scope>
    <source>
        <strain evidence="3">JCM 17664</strain>
    </source>
</reference>
<evidence type="ECO:0008006" key="4">
    <source>
        <dbReference type="Google" id="ProtNLM"/>
    </source>
</evidence>
<proteinExistence type="predicted"/>
<feature type="region of interest" description="Disordered" evidence="1">
    <location>
        <begin position="14"/>
        <end position="33"/>
    </location>
</feature>
<protein>
    <recommendedName>
        <fullName evidence="4">Methane oxygenase PmoA</fullName>
    </recommendedName>
</protein>
<dbReference type="Pfam" id="PF14100">
    <property type="entry name" value="DUF6807"/>
    <property type="match status" value="1"/>
</dbReference>
<sequence>MLFLPAVSFVSCNNPPSQQADEEKNPGPQGGPKVELVDNKEAQQVDVLVDGKPFTSYCYSDTLLKQILYPIYTAGGHFLTRGWPLKSRPGEHTDHPHQRGMWLNYGDVNGYDFWGNSYAIPQDVRKVQKGTIKHVKIDRIASGNGEGTLVADERWVSPYGHPLLAEQTTYHFLADGTTRIIDRITTLTATDSAVAFKDTKEGMFAIRYNRHLHIPSNKPETFVDAEGNKTTVTPDSREATGNYLSSEAVTGDSVWSTRAKWMDLYGNIEGEDISVVICDHPRNFDYPTYWHARGYGLFSANPFGAHDFTNGKLTIGYTLPKGQSITFRYRVIISSETHLSPDQINRYAADFAEQYE</sequence>
<accession>A0ABP8FWE2</accession>
<evidence type="ECO:0000313" key="2">
    <source>
        <dbReference type="EMBL" id="GAA4312370.1"/>
    </source>
</evidence>
<dbReference type="Proteomes" id="UP001501207">
    <property type="component" value="Unassembled WGS sequence"/>
</dbReference>
<gene>
    <name evidence="2" type="ORF">GCM10023143_22020</name>
</gene>
<comment type="caution">
    <text evidence="2">The sequence shown here is derived from an EMBL/GenBank/DDBJ whole genome shotgun (WGS) entry which is preliminary data.</text>
</comment>
<dbReference type="EMBL" id="BAABFN010000005">
    <property type="protein sequence ID" value="GAA4312370.1"/>
    <property type="molecule type" value="Genomic_DNA"/>
</dbReference>
<keyword evidence="3" id="KW-1185">Reference proteome</keyword>
<dbReference type="InterPro" id="IPR029475">
    <property type="entry name" value="DUF6807"/>
</dbReference>
<evidence type="ECO:0000313" key="3">
    <source>
        <dbReference type="Proteomes" id="UP001501207"/>
    </source>
</evidence>
<organism evidence="2 3">
    <name type="scientific">Compostibacter hankyongensis</name>
    <dbReference type="NCBI Taxonomy" id="1007089"/>
    <lineage>
        <taxon>Bacteria</taxon>
        <taxon>Pseudomonadati</taxon>
        <taxon>Bacteroidota</taxon>
        <taxon>Chitinophagia</taxon>
        <taxon>Chitinophagales</taxon>
        <taxon>Chitinophagaceae</taxon>
        <taxon>Compostibacter</taxon>
    </lineage>
</organism>